<dbReference type="InterPro" id="IPR046826">
    <property type="entry name" value="PDH_N"/>
</dbReference>
<name>A0A174YVM8_9FIRM</name>
<dbReference type="AlphaFoldDB" id="A0A174YVM8"/>
<dbReference type="Proteomes" id="UP000095621">
    <property type="component" value="Unassembled WGS sequence"/>
</dbReference>
<dbReference type="InterPro" id="IPR036291">
    <property type="entry name" value="NAD(P)-bd_dom_sf"/>
</dbReference>
<dbReference type="PANTHER" id="PTHR21363:SF0">
    <property type="entry name" value="PREPHENATE DEHYDROGENASE [NADP(+)]"/>
    <property type="match status" value="1"/>
</dbReference>
<dbReference type="InterPro" id="IPR008927">
    <property type="entry name" value="6-PGluconate_DH-like_C_sf"/>
</dbReference>
<accession>A0A174YVM8</accession>
<dbReference type="SUPFAM" id="SSF51735">
    <property type="entry name" value="NAD(P)-binding Rossmann-fold domains"/>
    <property type="match status" value="1"/>
</dbReference>
<dbReference type="FunFam" id="3.40.50.720:FF:000208">
    <property type="entry name" value="Prephenate dehydrogenase"/>
    <property type="match status" value="1"/>
</dbReference>
<dbReference type="OrthoDB" id="9802008at2"/>
<evidence type="ECO:0000256" key="2">
    <source>
        <dbReference type="ARBA" id="ARBA00023002"/>
    </source>
</evidence>
<dbReference type="GO" id="GO:0070403">
    <property type="term" value="F:NAD+ binding"/>
    <property type="evidence" value="ECO:0007669"/>
    <property type="project" value="InterPro"/>
</dbReference>
<dbReference type="InterPro" id="IPR050812">
    <property type="entry name" value="Preph/Arog_dehydrog"/>
</dbReference>
<dbReference type="EMBL" id="CZBU01000008">
    <property type="protein sequence ID" value="CUQ79204.1"/>
    <property type="molecule type" value="Genomic_DNA"/>
</dbReference>
<sequence length="289" mass="31614">MKTKVGFIGFGLIAGALAHALKESGRDYHITATSRHLEPVKAAVADGIVDVAAPAVDETFAQCDIILLCTPVITITEYLTKLKAIASPDCIITDVGSVKTIIHEAADSLGLNDRFIGGHPMAGSEKTGYENSSSSIIKGARYIITPTKETKPEKIEFMKQFASDVGMNPIVMDYHVHDKSVAAISHVPHLLSTALVHVVSDNDDEEKHMQLLAAGCFRDMSRVAASSPEMWEQICLTNSSAISNILEQYIEMLETIKDNIDKKTPGYVASLFEMSREYRNSLESRHPEH</sequence>
<dbReference type="PANTHER" id="PTHR21363">
    <property type="entry name" value="PREPHENATE DEHYDROGENASE"/>
    <property type="match status" value="1"/>
</dbReference>
<evidence type="ECO:0000256" key="1">
    <source>
        <dbReference type="ARBA" id="ARBA00007964"/>
    </source>
</evidence>
<dbReference type="GO" id="GO:0006571">
    <property type="term" value="P:tyrosine biosynthetic process"/>
    <property type="evidence" value="ECO:0007669"/>
    <property type="project" value="InterPro"/>
</dbReference>
<dbReference type="PROSITE" id="PS51176">
    <property type="entry name" value="PDH_ADH"/>
    <property type="match status" value="1"/>
</dbReference>
<gene>
    <name evidence="5" type="primary">tyrC</name>
    <name evidence="5" type="ORF">ERS852490_02868</name>
</gene>
<evidence type="ECO:0000313" key="6">
    <source>
        <dbReference type="Proteomes" id="UP000095621"/>
    </source>
</evidence>
<feature type="domain" description="Prephenate/arogenate dehydrogenase" evidence="4">
    <location>
        <begin position="3"/>
        <end position="289"/>
    </location>
</feature>
<dbReference type="GO" id="GO:0008977">
    <property type="term" value="F:prephenate dehydrogenase (NAD+) activity"/>
    <property type="evidence" value="ECO:0007669"/>
    <property type="project" value="InterPro"/>
</dbReference>
<dbReference type="InterPro" id="IPR046825">
    <property type="entry name" value="PDH_C"/>
</dbReference>
<organism evidence="5 6">
    <name type="scientific">Lachnospira eligens</name>
    <dbReference type="NCBI Taxonomy" id="39485"/>
    <lineage>
        <taxon>Bacteria</taxon>
        <taxon>Bacillati</taxon>
        <taxon>Bacillota</taxon>
        <taxon>Clostridia</taxon>
        <taxon>Lachnospirales</taxon>
        <taxon>Lachnospiraceae</taxon>
        <taxon>Lachnospira</taxon>
    </lineage>
</organism>
<evidence type="ECO:0000259" key="4">
    <source>
        <dbReference type="PROSITE" id="PS51176"/>
    </source>
</evidence>
<dbReference type="RefSeq" id="WP_055216660.1">
    <property type="nucleotide sequence ID" value="NZ_CZBU01000008.1"/>
</dbReference>
<keyword evidence="2 5" id="KW-0560">Oxidoreductase</keyword>
<dbReference type="InterPro" id="IPR003099">
    <property type="entry name" value="Prephen_DH"/>
</dbReference>
<proteinExistence type="inferred from homology"/>
<comment type="similarity">
    <text evidence="1">Belongs to the prephenate/arogenate dehydrogenase family.</text>
</comment>
<comment type="pathway">
    <text evidence="3">Amino-acid biosynthesis.</text>
</comment>
<dbReference type="GO" id="GO:0004665">
    <property type="term" value="F:prephenate dehydrogenase (NADP+) activity"/>
    <property type="evidence" value="ECO:0007669"/>
    <property type="project" value="InterPro"/>
</dbReference>
<reference evidence="5 6" key="1">
    <citation type="submission" date="2015-09" db="EMBL/GenBank/DDBJ databases">
        <authorList>
            <consortium name="Pathogen Informatics"/>
        </authorList>
    </citation>
    <scope>NUCLEOTIDE SEQUENCE [LARGE SCALE GENOMIC DNA]</scope>
    <source>
        <strain evidence="5 6">2789STDY5834875</strain>
    </source>
</reference>
<evidence type="ECO:0000256" key="3">
    <source>
        <dbReference type="ARBA" id="ARBA00029440"/>
    </source>
</evidence>
<dbReference type="GO" id="GO:0047794">
    <property type="term" value="F:cyclohexadienyl dehydrogenase activity"/>
    <property type="evidence" value="ECO:0007669"/>
    <property type="project" value="UniProtKB-EC"/>
</dbReference>
<dbReference type="EC" id="1.3.1.43" evidence="5"/>
<protein>
    <submittedName>
        <fullName evidence="5">Arogenate dehydrogenase</fullName>
        <ecNumber evidence="5">1.3.1.43</ecNumber>
    </submittedName>
</protein>
<evidence type="ECO:0000313" key="5">
    <source>
        <dbReference type="EMBL" id="CUQ79204.1"/>
    </source>
</evidence>
<dbReference type="Pfam" id="PF02153">
    <property type="entry name" value="PDH_N"/>
    <property type="match status" value="1"/>
</dbReference>
<dbReference type="Pfam" id="PF20463">
    <property type="entry name" value="PDH_C"/>
    <property type="match status" value="1"/>
</dbReference>
<dbReference type="Gene3D" id="1.10.3660.10">
    <property type="entry name" value="6-phosphogluconate dehydrogenase C-terminal like domain"/>
    <property type="match status" value="1"/>
</dbReference>
<dbReference type="Gene3D" id="3.40.50.720">
    <property type="entry name" value="NAD(P)-binding Rossmann-like Domain"/>
    <property type="match status" value="1"/>
</dbReference>
<dbReference type="SUPFAM" id="SSF48179">
    <property type="entry name" value="6-phosphogluconate dehydrogenase C-terminal domain-like"/>
    <property type="match status" value="1"/>
</dbReference>